<evidence type="ECO:0000313" key="9">
    <source>
        <dbReference type="EMBL" id="CRZ35568.1"/>
    </source>
</evidence>
<dbReference type="OrthoDB" id="9782620at2"/>
<evidence type="ECO:0000256" key="1">
    <source>
        <dbReference type="ARBA" id="ARBA00008136"/>
    </source>
</evidence>
<dbReference type="GO" id="GO:0008233">
    <property type="term" value="F:peptidase activity"/>
    <property type="evidence" value="ECO:0007669"/>
    <property type="project" value="UniProtKB-KW"/>
</dbReference>
<reference evidence="9 10" key="1">
    <citation type="submission" date="2015-06" db="EMBL/GenBank/DDBJ databases">
        <authorList>
            <person name="Wibberg Daniel"/>
        </authorList>
    </citation>
    <scope>NUCLEOTIDE SEQUENCE [LARGE SCALE GENOMIC DNA]</scope>
    <source>
        <strain evidence="9 10">T3/55T</strain>
    </source>
</reference>
<evidence type="ECO:0000256" key="8">
    <source>
        <dbReference type="RuleBase" id="RU364100"/>
    </source>
</evidence>
<dbReference type="InterPro" id="IPR036590">
    <property type="entry name" value="SRAP-like"/>
</dbReference>
<dbReference type="Gene3D" id="3.90.1680.10">
    <property type="entry name" value="SOS response associated peptidase-like"/>
    <property type="match status" value="1"/>
</dbReference>
<keyword evidence="6" id="KW-0238">DNA-binding</keyword>
<dbReference type="GO" id="GO:0006508">
    <property type="term" value="P:proteolysis"/>
    <property type="evidence" value="ECO:0007669"/>
    <property type="project" value="UniProtKB-KW"/>
</dbReference>
<dbReference type="EC" id="3.4.-.-" evidence="8"/>
<dbReference type="PANTHER" id="PTHR13604:SF0">
    <property type="entry name" value="ABASIC SITE PROCESSING PROTEIN HMCES"/>
    <property type="match status" value="1"/>
</dbReference>
<keyword evidence="5" id="KW-0190">Covalent protein-DNA linkage</keyword>
<comment type="similarity">
    <text evidence="1 8">Belongs to the SOS response-associated peptidase family.</text>
</comment>
<keyword evidence="7" id="KW-0456">Lyase</keyword>
<evidence type="ECO:0000256" key="6">
    <source>
        <dbReference type="ARBA" id="ARBA00023125"/>
    </source>
</evidence>
<dbReference type="SUPFAM" id="SSF143081">
    <property type="entry name" value="BB1717-like"/>
    <property type="match status" value="1"/>
</dbReference>
<dbReference type="EMBL" id="CVTD020000026">
    <property type="protein sequence ID" value="CRZ35568.1"/>
    <property type="molecule type" value="Genomic_DNA"/>
</dbReference>
<sequence length="188" mass="22048">MCGRYNFTVEQSEEIRELLDKLNAKVRGKIFNTGEIFPTHQVPVLIEEENQASPVLSIWGFPKFDKKGVIINARSETVFEKKTFRDSVINRRCVIPSTGFYEWDSEKRKFLFKLEGTNTLYMAGIFSYYQDEMRFVILTTQANESMKDVHNRMPLVIYKHEIETWILDDKATGDILNRVPPMLIREQV</sequence>
<evidence type="ECO:0000256" key="2">
    <source>
        <dbReference type="ARBA" id="ARBA00022670"/>
    </source>
</evidence>
<dbReference type="GO" id="GO:0016829">
    <property type="term" value="F:lyase activity"/>
    <property type="evidence" value="ECO:0007669"/>
    <property type="project" value="UniProtKB-KW"/>
</dbReference>
<evidence type="ECO:0000313" key="10">
    <source>
        <dbReference type="Proteomes" id="UP000236497"/>
    </source>
</evidence>
<name>A0A0H5SYV9_HERHM</name>
<dbReference type="Pfam" id="PF02586">
    <property type="entry name" value="SRAP"/>
    <property type="match status" value="1"/>
</dbReference>
<dbReference type="GO" id="GO:0106300">
    <property type="term" value="P:protein-DNA covalent cross-linking repair"/>
    <property type="evidence" value="ECO:0007669"/>
    <property type="project" value="InterPro"/>
</dbReference>
<keyword evidence="10" id="KW-1185">Reference proteome</keyword>
<organism evidence="9 10">
    <name type="scientific">Herbinix hemicellulosilytica</name>
    <dbReference type="NCBI Taxonomy" id="1564487"/>
    <lineage>
        <taxon>Bacteria</taxon>
        <taxon>Bacillati</taxon>
        <taxon>Bacillota</taxon>
        <taxon>Clostridia</taxon>
        <taxon>Lachnospirales</taxon>
        <taxon>Lachnospiraceae</taxon>
        <taxon>Herbinix</taxon>
    </lineage>
</organism>
<evidence type="ECO:0000256" key="3">
    <source>
        <dbReference type="ARBA" id="ARBA00022763"/>
    </source>
</evidence>
<evidence type="ECO:0000256" key="4">
    <source>
        <dbReference type="ARBA" id="ARBA00022801"/>
    </source>
</evidence>
<keyword evidence="3" id="KW-0227">DNA damage</keyword>
<dbReference type="GO" id="GO:0003697">
    <property type="term" value="F:single-stranded DNA binding"/>
    <property type="evidence" value="ECO:0007669"/>
    <property type="project" value="InterPro"/>
</dbReference>
<dbReference type="RefSeq" id="WP_103203645.1">
    <property type="nucleotide sequence ID" value="NZ_CVTD020000026.1"/>
</dbReference>
<protein>
    <recommendedName>
        <fullName evidence="8">Abasic site processing protein</fullName>
        <ecNumber evidence="8">3.4.-.-</ecNumber>
    </recommendedName>
</protein>
<proteinExistence type="inferred from homology"/>
<evidence type="ECO:0000256" key="5">
    <source>
        <dbReference type="ARBA" id="ARBA00023124"/>
    </source>
</evidence>
<dbReference type="InterPro" id="IPR003738">
    <property type="entry name" value="SRAP"/>
</dbReference>
<dbReference type="Proteomes" id="UP000236497">
    <property type="component" value="Unassembled WGS sequence"/>
</dbReference>
<evidence type="ECO:0000256" key="7">
    <source>
        <dbReference type="ARBA" id="ARBA00023239"/>
    </source>
</evidence>
<dbReference type="PANTHER" id="PTHR13604">
    <property type="entry name" value="DC12-RELATED"/>
    <property type="match status" value="1"/>
</dbReference>
<keyword evidence="4 8" id="KW-0378">Hydrolase</keyword>
<accession>A0A0H5SYV9</accession>
<keyword evidence="2 8" id="KW-0645">Protease</keyword>
<dbReference type="AlphaFoldDB" id="A0A0H5SYV9"/>
<gene>
    <name evidence="9" type="ORF">HHT355_2382</name>
</gene>